<dbReference type="PANTHER" id="PTHR47682">
    <property type="entry name" value="TETRATRICOPEPTIDE REPEAT (TPR)-CONTAINING PROTEIN"/>
    <property type="match status" value="1"/>
</dbReference>
<keyword evidence="2" id="KW-1185">Reference proteome</keyword>
<dbReference type="AlphaFoldDB" id="A0AAW9PUZ7"/>
<dbReference type="EMBL" id="JAZBJZ010000022">
    <property type="protein sequence ID" value="MEE3716597.1"/>
    <property type="molecule type" value="Genomic_DNA"/>
</dbReference>
<sequence>MQRQVLVCQHRTCKKDGSANVLKVFQAEPIPNVTMSACGCLGLCGSGPIVVVLPDNIYYWHVQPKEVTQLVEKHLLNGQPVCTMMHPRLHPDPSQFLS</sequence>
<dbReference type="PANTHER" id="PTHR47682:SF1">
    <property type="entry name" value="TETRATRICOPEPTIDE REPEAT (TPR)-CONTAINING PROTEIN"/>
    <property type="match status" value="1"/>
</dbReference>
<dbReference type="Gene3D" id="3.40.30.10">
    <property type="entry name" value="Glutaredoxin"/>
    <property type="match status" value="1"/>
</dbReference>
<dbReference type="CDD" id="cd02980">
    <property type="entry name" value="TRX_Fd_family"/>
    <property type="match status" value="1"/>
</dbReference>
<reference evidence="1" key="1">
    <citation type="submission" date="2024-01" db="EMBL/GenBank/DDBJ databases">
        <title>Bank of Algae and Cyanobacteria of the Azores (BACA) strain genomes.</title>
        <authorList>
            <person name="Luz R."/>
            <person name="Cordeiro R."/>
            <person name="Fonseca A."/>
            <person name="Goncalves V."/>
        </authorList>
    </citation>
    <scope>NUCLEOTIDE SEQUENCE</scope>
    <source>
        <strain evidence="1">BACA0141</strain>
    </source>
</reference>
<gene>
    <name evidence="1" type="ORF">V2H45_07560</name>
</gene>
<proteinExistence type="predicted"/>
<organism evidence="1 2">
    <name type="scientific">Tumidithrix elongata BACA0141</name>
    <dbReference type="NCBI Taxonomy" id="2716417"/>
    <lineage>
        <taxon>Bacteria</taxon>
        <taxon>Bacillati</taxon>
        <taxon>Cyanobacteriota</taxon>
        <taxon>Cyanophyceae</taxon>
        <taxon>Pseudanabaenales</taxon>
        <taxon>Pseudanabaenaceae</taxon>
        <taxon>Tumidithrix</taxon>
        <taxon>Tumidithrix elongata</taxon>
    </lineage>
</organism>
<accession>A0AAW9PUZ7</accession>
<dbReference type="InterPro" id="IPR036249">
    <property type="entry name" value="Thioredoxin-like_sf"/>
</dbReference>
<dbReference type="Proteomes" id="UP001333818">
    <property type="component" value="Unassembled WGS sequence"/>
</dbReference>
<evidence type="ECO:0000313" key="2">
    <source>
        <dbReference type="Proteomes" id="UP001333818"/>
    </source>
</evidence>
<dbReference type="Pfam" id="PF01257">
    <property type="entry name" value="2Fe-2S_thioredx"/>
    <property type="match status" value="1"/>
</dbReference>
<dbReference type="RefSeq" id="WP_330483026.1">
    <property type="nucleotide sequence ID" value="NZ_JAZBJZ010000022.1"/>
</dbReference>
<name>A0AAW9PUZ7_9CYAN</name>
<evidence type="ECO:0000313" key="1">
    <source>
        <dbReference type="EMBL" id="MEE3716597.1"/>
    </source>
</evidence>
<dbReference type="SUPFAM" id="SSF52833">
    <property type="entry name" value="Thioredoxin-like"/>
    <property type="match status" value="1"/>
</dbReference>
<comment type="caution">
    <text evidence="1">The sequence shown here is derived from an EMBL/GenBank/DDBJ whole genome shotgun (WGS) entry which is preliminary data.</text>
</comment>
<protein>
    <submittedName>
        <fullName evidence="1">(2Fe-2S) ferredoxin domain-containing protein</fullName>
    </submittedName>
</protein>